<reference evidence="3" key="1">
    <citation type="journal article" date="2023" name="Mol. Phylogenet. Evol.">
        <title>Genome-scale phylogeny and comparative genomics of the fungal order Sordariales.</title>
        <authorList>
            <person name="Hensen N."/>
            <person name="Bonometti L."/>
            <person name="Westerberg I."/>
            <person name="Brannstrom I.O."/>
            <person name="Guillou S."/>
            <person name="Cros-Aarteil S."/>
            <person name="Calhoun S."/>
            <person name="Haridas S."/>
            <person name="Kuo A."/>
            <person name="Mondo S."/>
            <person name="Pangilinan J."/>
            <person name="Riley R."/>
            <person name="LaButti K."/>
            <person name="Andreopoulos B."/>
            <person name="Lipzen A."/>
            <person name="Chen C."/>
            <person name="Yan M."/>
            <person name="Daum C."/>
            <person name="Ng V."/>
            <person name="Clum A."/>
            <person name="Steindorff A."/>
            <person name="Ohm R.A."/>
            <person name="Martin F."/>
            <person name="Silar P."/>
            <person name="Natvig D.O."/>
            <person name="Lalanne C."/>
            <person name="Gautier V."/>
            <person name="Ament-Velasquez S.L."/>
            <person name="Kruys A."/>
            <person name="Hutchinson M.I."/>
            <person name="Powell A.J."/>
            <person name="Barry K."/>
            <person name="Miller A.N."/>
            <person name="Grigoriev I.V."/>
            <person name="Debuchy R."/>
            <person name="Gladieux P."/>
            <person name="Hiltunen Thoren M."/>
            <person name="Johannesson H."/>
        </authorList>
    </citation>
    <scope>NUCLEOTIDE SEQUENCE</scope>
    <source>
        <strain evidence="3">CBS 508.74</strain>
    </source>
</reference>
<sequence>MASNQPQRPGPPYPVSSPPSPRSNPADNNILGQPAYLVTWEKRDNTSPQLRRTPLPTTSALRSAWNGSDAGAACQHRLLVLHHGYLQEFADAVLSLVAMDRAFVDCIAARRAYRPASAVRDRALRAAGVKFGKRPWRMWDYPELLLQEGSVSGDGFTPVRRFQGKAGAVAAVFCRAWLWKGEGVDVLFLDGPVAGAGVRRIRRESGGSSRQAVDAKDSETESLEDVLWDAIRGREPEGGGWGYEDGLDHLLVEIVYCRWLELFDVLEPQPRALSDETIAGYWQILQSLELNEEEDGHQRWAGLMSRAQRRIALLPPPRDRVSRAPPATSRETTGITVSSTPRNKTISRTGTFNRSLKSGYPRQANDDQKRLADENQRALDRISYMGGILIPLPIVAGILSMGETFGPGGPSFYIFWAAAIPLSFLTVLIIYADTIRRAEVWVEIAPERVEPTPDSSTKSSKEDIGPVNVEVKRQTTVTWKRPEEPQQGQHGSETSSQDAVVFALDHDVEERMTGMPLAAAAATVQPSDEEVAAAVLDLIPGPERWGTGLVQPPGIILEQPADGSRPRAWKRQELGWYGAVKSIVYKKPRPGDNIPVGVPATPKPDRRKTRSF</sequence>
<organism evidence="3 4">
    <name type="scientific">Canariomyces notabilis</name>
    <dbReference type="NCBI Taxonomy" id="2074819"/>
    <lineage>
        <taxon>Eukaryota</taxon>
        <taxon>Fungi</taxon>
        <taxon>Dikarya</taxon>
        <taxon>Ascomycota</taxon>
        <taxon>Pezizomycotina</taxon>
        <taxon>Sordariomycetes</taxon>
        <taxon>Sordariomycetidae</taxon>
        <taxon>Sordariales</taxon>
        <taxon>Chaetomiaceae</taxon>
        <taxon>Canariomyces</taxon>
    </lineage>
</organism>
<keyword evidence="2" id="KW-0812">Transmembrane</keyword>
<dbReference type="RefSeq" id="XP_064668828.1">
    <property type="nucleotide sequence ID" value="XM_064817882.1"/>
</dbReference>
<evidence type="ECO:0000313" key="3">
    <source>
        <dbReference type="EMBL" id="KAK4111258.1"/>
    </source>
</evidence>
<feature type="region of interest" description="Disordered" evidence="1">
    <location>
        <begin position="1"/>
        <end position="28"/>
    </location>
</feature>
<feature type="region of interest" description="Disordered" evidence="1">
    <location>
        <begin position="477"/>
        <end position="498"/>
    </location>
</feature>
<evidence type="ECO:0000256" key="1">
    <source>
        <dbReference type="SAM" id="MobiDB-lite"/>
    </source>
</evidence>
<evidence type="ECO:0000256" key="2">
    <source>
        <dbReference type="SAM" id="Phobius"/>
    </source>
</evidence>
<proteinExistence type="predicted"/>
<feature type="compositionally biased region" description="Polar residues" evidence="1">
    <location>
        <begin position="486"/>
        <end position="498"/>
    </location>
</feature>
<keyword evidence="2" id="KW-0472">Membrane</keyword>
<reference evidence="3" key="2">
    <citation type="submission" date="2023-05" db="EMBL/GenBank/DDBJ databases">
        <authorList>
            <consortium name="Lawrence Berkeley National Laboratory"/>
            <person name="Steindorff A."/>
            <person name="Hensen N."/>
            <person name="Bonometti L."/>
            <person name="Westerberg I."/>
            <person name="Brannstrom I.O."/>
            <person name="Guillou S."/>
            <person name="Cros-Aarteil S."/>
            <person name="Calhoun S."/>
            <person name="Haridas S."/>
            <person name="Kuo A."/>
            <person name="Mondo S."/>
            <person name="Pangilinan J."/>
            <person name="Riley R."/>
            <person name="Labutti K."/>
            <person name="Andreopoulos B."/>
            <person name="Lipzen A."/>
            <person name="Chen C."/>
            <person name="Yanf M."/>
            <person name="Daum C."/>
            <person name="Ng V."/>
            <person name="Clum A."/>
            <person name="Ohm R."/>
            <person name="Martin F."/>
            <person name="Silar P."/>
            <person name="Natvig D."/>
            <person name="Lalanne C."/>
            <person name="Gautier V."/>
            <person name="Ament-Velasquez S.L."/>
            <person name="Kruys A."/>
            <person name="Hutchinson M.I."/>
            <person name="Powell A.J."/>
            <person name="Barry K."/>
            <person name="Miller A.N."/>
            <person name="Grigoriev I.V."/>
            <person name="Debuchy R."/>
            <person name="Gladieux P."/>
            <person name="Thoren M.H."/>
            <person name="Johannesson H."/>
        </authorList>
    </citation>
    <scope>NUCLEOTIDE SEQUENCE</scope>
    <source>
        <strain evidence="3">CBS 508.74</strain>
    </source>
</reference>
<feature type="region of interest" description="Disordered" evidence="1">
    <location>
        <begin position="317"/>
        <end position="343"/>
    </location>
</feature>
<keyword evidence="4" id="KW-1185">Reference proteome</keyword>
<dbReference type="EMBL" id="MU853347">
    <property type="protein sequence ID" value="KAK4111258.1"/>
    <property type="molecule type" value="Genomic_DNA"/>
</dbReference>
<comment type="caution">
    <text evidence="3">The sequence shown here is derived from an EMBL/GenBank/DDBJ whole genome shotgun (WGS) entry which is preliminary data.</text>
</comment>
<dbReference type="AlphaFoldDB" id="A0AAN6TBD9"/>
<feature type="compositionally biased region" description="Pro residues" evidence="1">
    <location>
        <begin position="8"/>
        <end position="22"/>
    </location>
</feature>
<gene>
    <name evidence="3" type="ORF">N656DRAFT_799536</name>
</gene>
<feature type="region of interest" description="Disordered" evidence="1">
    <location>
        <begin position="588"/>
        <end position="612"/>
    </location>
</feature>
<name>A0AAN6TBD9_9PEZI</name>
<dbReference type="GeneID" id="89942007"/>
<feature type="compositionally biased region" description="Polar residues" evidence="1">
    <location>
        <begin position="329"/>
        <end position="343"/>
    </location>
</feature>
<feature type="transmembrane region" description="Helical" evidence="2">
    <location>
        <begin position="413"/>
        <end position="432"/>
    </location>
</feature>
<accession>A0AAN6TBD9</accession>
<protein>
    <submittedName>
        <fullName evidence="3">Uncharacterized protein</fullName>
    </submittedName>
</protein>
<keyword evidence="2" id="KW-1133">Transmembrane helix</keyword>
<evidence type="ECO:0000313" key="4">
    <source>
        <dbReference type="Proteomes" id="UP001302812"/>
    </source>
</evidence>
<dbReference type="Proteomes" id="UP001302812">
    <property type="component" value="Unassembled WGS sequence"/>
</dbReference>
<feature type="transmembrane region" description="Helical" evidence="2">
    <location>
        <begin position="382"/>
        <end position="401"/>
    </location>
</feature>